<protein>
    <submittedName>
        <fullName evidence="2">Cytosine deaminase</fullName>
    </submittedName>
</protein>
<evidence type="ECO:0000313" key="3">
    <source>
        <dbReference type="Proteomes" id="UP000889800"/>
    </source>
</evidence>
<dbReference type="CDD" id="cd01293">
    <property type="entry name" value="Bact_CD"/>
    <property type="match status" value="1"/>
</dbReference>
<accession>Q31QR9</accession>
<dbReference type="InterPro" id="IPR013108">
    <property type="entry name" value="Amidohydro_3"/>
</dbReference>
<keyword evidence="3" id="KW-1185">Reference proteome</keyword>
<feature type="domain" description="Amidohydrolase 3" evidence="1">
    <location>
        <begin position="68"/>
        <end position="197"/>
    </location>
</feature>
<dbReference type="PaxDb" id="1140-Synpcc7942_0568"/>
<dbReference type="RefSeq" id="WP_011377627.1">
    <property type="nucleotide sequence ID" value="NC_007604.1"/>
</dbReference>
<dbReference type="GeneID" id="72429393"/>
<sequence length="438" mass="47915">MILSLVLPESDRYCLQQARVPQAVLTDWSSLGQPDWEGNFLIDLEIDRGKICAIAPTQSSAGNVASLDLQGRQLWPGFVDIHTHIDKGHIWPRSPNPDGSFDGALTTAIADSQTHWNSDELLVRMEFSLRCAYAHGTVALRTHLDSAGDLAAQGFTVFQELRERWRDRLTLQAASLVSLDHYQGVAGERLADLVAAAGGLLGGVTFPSPALDEQLDRLLDLARDRQLDLDLHVDESLNPSDRTLLQVAAAVQRNGFTGKVLCGHCCSLSVQPEADLPIQLQAVQAAGLGIVSLPLCNSYLQDRQAGRTPRLRGIAPVQEIQAAGIPTFLSSDNSRDPFYAYGDLDMVEVFRESVRIGQLDHPWSPWPAAVTRTPADWIGLPDQGRIAIGARADFVIFNARSFTELLARPQSDRLIVRNGRAIAPELPDYAELDAILAQ</sequence>
<organism evidence="2 3">
    <name type="scientific">Synechococcus elongatus (strain ATCC 33912 / PCC 7942 / FACHB-805)</name>
    <name type="common">Anacystis nidulans R2</name>
    <dbReference type="NCBI Taxonomy" id="1140"/>
    <lineage>
        <taxon>Bacteria</taxon>
        <taxon>Bacillati</taxon>
        <taxon>Cyanobacteriota</taxon>
        <taxon>Cyanophyceae</taxon>
        <taxon>Synechococcales</taxon>
        <taxon>Synechococcaceae</taxon>
        <taxon>Synechococcus</taxon>
    </lineage>
</organism>
<dbReference type="BioCyc" id="SYNEL:SYNPCC7942_0568-MONOMER"/>
<name>Q31QR9_SYNE7</name>
<dbReference type="HOGENOM" id="CLU_031758_5_1_3"/>
<dbReference type="GO" id="GO:0004131">
    <property type="term" value="F:cytosine deaminase activity"/>
    <property type="evidence" value="ECO:0007669"/>
    <property type="project" value="TreeGrafter"/>
</dbReference>
<feature type="domain" description="Amidohydrolase 3" evidence="1">
    <location>
        <begin position="212"/>
        <end position="412"/>
    </location>
</feature>
<dbReference type="KEGG" id="syf:Synpcc7942_0568"/>
<evidence type="ECO:0000259" key="1">
    <source>
        <dbReference type="Pfam" id="PF07969"/>
    </source>
</evidence>
<dbReference type="PANTHER" id="PTHR32027">
    <property type="entry name" value="CYTOSINE DEAMINASE"/>
    <property type="match status" value="1"/>
</dbReference>
<dbReference type="NCBIfam" id="NF005759">
    <property type="entry name" value="PRK07583.1"/>
    <property type="match status" value="1"/>
</dbReference>
<gene>
    <name evidence="2" type="ordered locus">Synpcc7942_0568</name>
</gene>
<dbReference type="Proteomes" id="UP000889800">
    <property type="component" value="Chromosome"/>
</dbReference>
<reference evidence="3" key="1">
    <citation type="submission" date="2005-08" db="EMBL/GenBank/DDBJ databases">
        <title>Complete sequence of chromosome 1 of Synechococcus elongatus PCC 7942.</title>
        <authorList>
            <consortium name="US DOE Joint Genome Institute"/>
            <person name="Copeland A."/>
            <person name="Lucas S."/>
            <person name="Lapidus A."/>
            <person name="Barry K."/>
            <person name="Detter J.C."/>
            <person name="Glavina T."/>
            <person name="Hammon N."/>
            <person name="Israni S."/>
            <person name="Pitluck S."/>
            <person name="Schmutz J."/>
            <person name="Larimer F."/>
            <person name="Land M."/>
            <person name="Kyrpides N."/>
            <person name="Lykidis A."/>
            <person name="Richardson P."/>
        </authorList>
    </citation>
    <scope>NUCLEOTIDE SEQUENCE [LARGE SCALE GENOMIC DNA]</scope>
    <source>
        <strain evidence="3">ATCC 33912 / PCC 7942 / FACHB-805</strain>
    </source>
</reference>
<evidence type="ECO:0000313" key="2">
    <source>
        <dbReference type="EMBL" id="ABB56600.1"/>
    </source>
</evidence>
<dbReference type="AlphaFoldDB" id="Q31QR9"/>
<dbReference type="eggNOG" id="COG0402">
    <property type="taxonomic scope" value="Bacteria"/>
</dbReference>
<dbReference type="OrthoDB" id="9815027at2"/>
<dbReference type="GO" id="GO:0006209">
    <property type="term" value="P:cytosine catabolic process"/>
    <property type="evidence" value="ECO:0007669"/>
    <property type="project" value="TreeGrafter"/>
</dbReference>
<dbReference type="Pfam" id="PF07969">
    <property type="entry name" value="Amidohydro_3"/>
    <property type="match status" value="2"/>
</dbReference>
<dbReference type="EMBL" id="CP000100">
    <property type="protein sequence ID" value="ABB56600.1"/>
    <property type="molecule type" value="Genomic_DNA"/>
</dbReference>
<dbReference type="Gene3D" id="2.30.40.10">
    <property type="entry name" value="Urease, subunit C, domain 1"/>
    <property type="match status" value="1"/>
</dbReference>
<dbReference type="InterPro" id="IPR052349">
    <property type="entry name" value="Metallo-hydrolase_Enzymes"/>
</dbReference>
<dbReference type="SUPFAM" id="SSF51556">
    <property type="entry name" value="Metallo-dependent hydrolases"/>
    <property type="match status" value="1"/>
</dbReference>
<dbReference type="Gene3D" id="3.20.20.140">
    <property type="entry name" value="Metal-dependent hydrolases"/>
    <property type="match status" value="1"/>
</dbReference>
<dbReference type="InterPro" id="IPR011059">
    <property type="entry name" value="Metal-dep_hydrolase_composite"/>
</dbReference>
<dbReference type="SUPFAM" id="SSF51338">
    <property type="entry name" value="Composite domain of metallo-dependent hydrolases"/>
    <property type="match status" value="1"/>
</dbReference>
<dbReference type="STRING" id="1140.Synpcc7942_0568"/>
<proteinExistence type="predicted"/>
<dbReference type="InterPro" id="IPR032466">
    <property type="entry name" value="Metal_Hydrolase"/>
</dbReference>
<dbReference type="PANTHER" id="PTHR32027:SF0">
    <property type="entry name" value="CYTOSINE DEAMINASE"/>
    <property type="match status" value="1"/>
</dbReference>
<dbReference type="GO" id="GO:0035888">
    <property type="term" value="F:isoguanine deaminase activity"/>
    <property type="evidence" value="ECO:0007669"/>
    <property type="project" value="TreeGrafter"/>
</dbReference>